<evidence type="ECO:0000256" key="7">
    <source>
        <dbReference type="HAMAP-Rule" id="MF_00961"/>
    </source>
</evidence>
<comment type="similarity">
    <text evidence="7">Belongs to the sigma-70 factor family. RpoH subfamily.</text>
</comment>
<dbReference type="EMBL" id="PIQA01000004">
    <property type="protein sequence ID" value="RUO64573.1"/>
    <property type="molecule type" value="Genomic_DNA"/>
</dbReference>
<evidence type="ECO:0000256" key="2">
    <source>
        <dbReference type="ARBA" id="ARBA00023015"/>
    </source>
</evidence>
<dbReference type="Pfam" id="PF04545">
    <property type="entry name" value="Sigma70_r4"/>
    <property type="match status" value="1"/>
</dbReference>
<accession>A0A432YSC8</accession>
<dbReference type="Gene3D" id="1.20.140.160">
    <property type="match status" value="1"/>
</dbReference>
<gene>
    <name evidence="7 11" type="primary">rpoH</name>
    <name evidence="11" type="ORF">CWI73_07740</name>
</gene>
<dbReference type="InterPro" id="IPR007630">
    <property type="entry name" value="RNA_pol_sigma70_r4"/>
</dbReference>
<keyword evidence="5 7" id="KW-0238">DNA-binding</keyword>
<dbReference type="Pfam" id="PF04542">
    <property type="entry name" value="Sigma70_r2"/>
    <property type="match status" value="1"/>
</dbReference>
<comment type="caution">
    <text evidence="11">The sequence shown here is derived from an EMBL/GenBank/DDBJ whole genome shotgun (WGS) entry which is preliminary data.</text>
</comment>
<comment type="subunit">
    <text evidence="7">Interacts with the RNA polymerase core enzyme.</text>
</comment>
<dbReference type="Pfam" id="PF00140">
    <property type="entry name" value="Sigma70_r1_2"/>
    <property type="match status" value="1"/>
</dbReference>
<dbReference type="PANTHER" id="PTHR30376">
    <property type="entry name" value="SIGMA FACTOR RPOH HEAT SHOCK RELATED"/>
    <property type="match status" value="1"/>
</dbReference>
<dbReference type="InterPro" id="IPR014284">
    <property type="entry name" value="RNA_pol_sigma-70_dom"/>
</dbReference>
<dbReference type="AlphaFoldDB" id="A0A432YSC8"/>
<dbReference type="GO" id="GO:0006352">
    <property type="term" value="P:DNA-templated transcription initiation"/>
    <property type="evidence" value="ECO:0007669"/>
    <property type="project" value="UniProtKB-UniRule"/>
</dbReference>
<dbReference type="Proteomes" id="UP000288361">
    <property type="component" value="Unassembled WGS sequence"/>
</dbReference>
<dbReference type="FunFam" id="1.20.120.1810:FF:000001">
    <property type="entry name" value="RNA polymerase sigma factor RpoH"/>
    <property type="match status" value="1"/>
</dbReference>
<evidence type="ECO:0000256" key="8">
    <source>
        <dbReference type="NCBIfam" id="TIGR02392"/>
    </source>
</evidence>
<dbReference type="GO" id="GO:0003677">
    <property type="term" value="F:DNA binding"/>
    <property type="evidence" value="ECO:0007669"/>
    <property type="project" value="UniProtKB-UniRule"/>
</dbReference>
<feature type="domain" description="RNA polymerase sigma-70" evidence="9">
    <location>
        <begin position="79"/>
        <end position="92"/>
    </location>
</feature>
<dbReference type="NCBIfam" id="NF005143">
    <property type="entry name" value="PRK06596.1"/>
    <property type="match status" value="1"/>
</dbReference>
<dbReference type="InterPro" id="IPR007627">
    <property type="entry name" value="RNA_pol_sigma70_r2"/>
</dbReference>
<proteinExistence type="inferred from homology"/>
<feature type="short sequence motif" description="Interaction with polymerase core subunit RpoC" evidence="7">
    <location>
        <begin position="79"/>
        <end position="82"/>
    </location>
</feature>
<dbReference type="RefSeq" id="WP_126752243.1">
    <property type="nucleotide sequence ID" value="NZ_JBHUMT010000001.1"/>
</dbReference>
<evidence type="ECO:0000256" key="3">
    <source>
        <dbReference type="ARBA" id="ARBA00023016"/>
    </source>
</evidence>
<keyword evidence="3 7" id="KW-0346">Stress response</keyword>
<dbReference type="SUPFAM" id="SSF88659">
    <property type="entry name" value="Sigma3 and sigma4 domains of RNA polymerase sigma factors"/>
    <property type="match status" value="1"/>
</dbReference>
<evidence type="ECO:0000313" key="11">
    <source>
        <dbReference type="EMBL" id="RUO64573.1"/>
    </source>
</evidence>
<keyword evidence="1 7" id="KW-0963">Cytoplasm</keyword>
<dbReference type="PIRSF" id="PIRSF000770">
    <property type="entry name" value="RNA_pol_sigma-SigE/K"/>
    <property type="match status" value="1"/>
</dbReference>
<dbReference type="GO" id="GO:0016987">
    <property type="term" value="F:sigma factor activity"/>
    <property type="evidence" value="ECO:0007669"/>
    <property type="project" value="UniProtKB-UniRule"/>
</dbReference>
<evidence type="ECO:0000256" key="6">
    <source>
        <dbReference type="ARBA" id="ARBA00023163"/>
    </source>
</evidence>
<dbReference type="HAMAP" id="MF_00961">
    <property type="entry name" value="Sigma70_RpoH"/>
    <property type="match status" value="1"/>
</dbReference>
<dbReference type="InterPro" id="IPR050813">
    <property type="entry name" value="Sigma-70_Factor"/>
</dbReference>
<dbReference type="InterPro" id="IPR013324">
    <property type="entry name" value="RNA_pol_sigma_r3/r4-like"/>
</dbReference>
<dbReference type="InterPro" id="IPR009042">
    <property type="entry name" value="RNA_pol_sigma70_r1_2"/>
</dbReference>
<comment type="subcellular location">
    <subcellularLocation>
        <location evidence="7">Cytoplasm</location>
    </subcellularLocation>
</comment>
<evidence type="ECO:0000256" key="5">
    <source>
        <dbReference type="ARBA" id="ARBA00023125"/>
    </source>
</evidence>
<dbReference type="InterPro" id="IPR012759">
    <property type="entry name" value="RNA_pol_sigma_RpoH_proteobac"/>
</dbReference>
<dbReference type="SUPFAM" id="SSF88946">
    <property type="entry name" value="Sigma2 domain of RNA polymerase sigma factors"/>
    <property type="match status" value="1"/>
</dbReference>
<comment type="caution">
    <text evidence="7">Lacks conserved residue(s) required for the propagation of feature annotation.</text>
</comment>
<name>A0A432YSC8_9GAMM</name>
<evidence type="ECO:0000256" key="4">
    <source>
        <dbReference type="ARBA" id="ARBA00023082"/>
    </source>
</evidence>
<evidence type="ECO:0000259" key="9">
    <source>
        <dbReference type="PROSITE" id="PS00715"/>
    </source>
</evidence>
<reference evidence="11 12" key="1">
    <citation type="journal article" date="2011" name="Front. Microbiol.">
        <title>Genomic signatures of strain selection and enhancement in Bacillus atrophaeus var. globigii, a historical biowarfare simulant.</title>
        <authorList>
            <person name="Gibbons H.S."/>
            <person name="Broomall S.M."/>
            <person name="McNew L.A."/>
            <person name="Daligault H."/>
            <person name="Chapman C."/>
            <person name="Bruce D."/>
            <person name="Karavis M."/>
            <person name="Krepps M."/>
            <person name="McGregor P.A."/>
            <person name="Hong C."/>
            <person name="Park K.H."/>
            <person name="Akmal A."/>
            <person name="Feldman A."/>
            <person name="Lin J.S."/>
            <person name="Chang W.E."/>
            <person name="Higgs B.W."/>
            <person name="Demirev P."/>
            <person name="Lindquist J."/>
            <person name="Liem A."/>
            <person name="Fochler E."/>
            <person name="Read T.D."/>
            <person name="Tapia R."/>
            <person name="Johnson S."/>
            <person name="Bishop-Lilly K.A."/>
            <person name="Detter C."/>
            <person name="Han C."/>
            <person name="Sozhamannan S."/>
            <person name="Rosenzweig C.N."/>
            <person name="Skowronski E.W."/>
        </authorList>
    </citation>
    <scope>NUCLEOTIDE SEQUENCE [LARGE SCALE GENOMIC DNA]</scope>
    <source>
        <strain evidence="11 12">TPS4-2</strain>
    </source>
</reference>
<dbReference type="FunFam" id="1.10.10.10:FF:000285">
    <property type="entry name" value="RNA polymerase sigma factor RpoH"/>
    <property type="match status" value="1"/>
</dbReference>
<evidence type="ECO:0000256" key="1">
    <source>
        <dbReference type="ARBA" id="ARBA00022490"/>
    </source>
</evidence>
<organism evidence="11 12">
    <name type="scientific">Idiomarina piscisalsi</name>
    <dbReference type="NCBI Taxonomy" id="1096243"/>
    <lineage>
        <taxon>Bacteria</taxon>
        <taxon>Pseudomonadati</taxon>
        <taxon>Pseudomonadota</taxon>
        <taxon>Gammaproteobacteria</taxon>
        <taxon>Alteromonadales</taxon>
        <taxon>Idiomarinaceae</taxon>
        <taxon>Idiomarina</taxon>
    </lineage>
</organism>
<dbReference type="InterPro" id="IPR013325">
    <property type="entry name" value="RNA_pol_sigma_r2"/>
</dbReference>
<keyword evidence="2 7" id="KW-0805">Transcription regulation</keyword>
<feature type="DNA-binding region" description="H-T-H motif" evidence="7">
    <location>
        <begin position="256"/>
        <end position="275"/>
    </location>
</feature>
<dbReference type="GO" id="GO:0005737">
    <property type="term" value="C:cytoplasm"/>
    <property type="evidence" value="ECO:0007669"/>
    <property type="project" value="UniProtKB-SubCell"/>
</dbReference>
<feature type="domain" description="RNA polymerase sigma-70" evidence="10">
    <location>
        <begin position="255"/>
        <end position="281"/>
    </location>
</feature>
<dbReference type="GO" id="GO:0009408">
    <property type="term" value="P:response to heat"/>
    <property type="evidence" value="ECO:0007669"/>
    <property type="project" value="UniProtKB-UniRule"/>
</dbReference>
<dbReference type="PROSITE" id="PS00715">
    <property type="entry name" value="SIGMA70_1"/>
    <property type="match status" value="1"/>
</dbReference>
<keyword evidence="4 7" id="KW-0731">Sigma factor</keyword>
<protein>
    <recommendedName>
        <fullName evidence="7 8">RNA polymerase sigma factor RpoH</fullName>
    </recommendedName>
    <alternativeName>
        <fullName evidence="7">RNA polymerase sigma-32 factor</fullName>
    </alternativeName>
</protein>
<comment type="function">
    <text evidence="7">Sigma factors are initiation factors that promote the attachment of RNA polymerase to specific initiation sites and are then released. This sigma factor is involved in regulation of expression of heat shock genes.</text>
</comment>
<dbReference type="PROSITE" id="PS00716">
    <property type="entry name" value="SIGMA70_2"/>
    <property type="match status" value="1"/>
</dbReference>
<dbReference type="NCBIfam" id="TIGR02937">
    <property type="entry name" value="sigma70-ECF"/>
    <property type="match status" value="1"/>
</dbReference>
<dbReference type="InterPro" id="IPR000943">
    <property type="entry name" value="RNA_pol_sigma70"/>
</dbReference>
<evidence type="ECO:0000313" key="12">
    <source>
        <dbReference type="Proteomes" id="UP000288361"/>
    </source>
</evidence>
<dbReference type="Gene3D" id="1.20.120.1810">
    <property type="match status" value="1"/>
</dbReference>
<keyword evidence="6 7" id="KW-0804">Transcription</keyword>
<dbReference type="NCBIfam" id="TIGR02392">
    <property type="entry name" value="rpoH_proteo"/>
    <property type="match status" value="1"/>
</dbReference>
<feature type="region of interest" description="Sigma-70 factor domain-2" evidence="7">
    <location>
        <begin position="55"/>
        <end position="124"/>
    </location>
</feature>
<evidence type="ECO:0000259" key="10">
    <source>
        <dbReference type="PROSITE" id="PS00716"/>
    </source>
</evidence>
<dbReference type="PANTHER" id="PTHR30376:SF3">
    <property type="entry name" value="RNA POLYMERASE SIGMA FACTOR RPOH"/>
    <property type="match status" value="1"/>
</dbReference>
<dbReference type="PRINTS" id="PR00046">
    <property type="entry name" value="SIGMA70FCT"/>
</dbReference>
<sequence>MSTELSTMALSVPQGGGLDGYIQSVNRIPMLSAEKEKDLATRLYEEGDLDAARELIMSHLRFVVHVARSYSGYGLPQADLIQEGNIGLMKAVKRFNPSVGVRLVSFAVHWIKAEIHEYVLRNWRVVKVATTKAQRKLFFNLRKMKKRLGWFSQKEVETVAEELGVSTKEVLEMEARMSAHDQAFELSSDDDDSKEGSTYSPAMYLEDKRSDLAAEIEAEDYESHNQQKLLTAMSELDERSQDIVQSRWLSEDKTTLHDLAAKYEVSAERVRQLEQNAMKKLRVAMS</sequence>